<organism evidence="2 3">
    <name type="scientific">Intestinimonas massiliensis</name>
    <name type="common">ex Afouda et al. 2020</name>
    <dbReference type="NCBI Taxonomy" id="1673721"/>
    <lineage>
        <taxon>Bacteria</taxon>
        <taxon>Bacillati</taxon>
        <taxon>Bacillota</taxon>
        <taxon>Clostridia</taxon>
        <taxon>Eubacteriales</taxon>
        <taxon>Intestinimonas</taxon>
    </lineage>
</organism>
<dbReference type="EMBL" id="JANFYS010000002">
    <property type="protein sequence ID" value="MCQ4769223.1"/>
    <property type="molecule type" value="Genomic_DNA"/>
</dbReference>
<dbReference type="Proteomes" id="UP001204562">
    <property type="component" value="Unassembled WGS sequence"/>
</dbReference>
<sequence>MKKAMQTALLLGLALLAGCSAPGAVFPASTPVLTESPEAAATGPVDSVPWFATFRVVSGAETGELVLAANGGTSGEVCVLNTKNLPLDRPVENGELINVYYDLLLETFPAQFGNVSAVEHTRTERDDRCGLYLQVLEDLWAVDEGLNGDITELGVDLSSVTDLSESEKAAVAYAFGNAHGIMPVEGTWDELKEQGYFTAQPLEGDGAPEGAAFYHWEDGALFSIRTNEDAAWSLPDIAEGDQPPVLTAFDAQKWRSGLGAYFFQDCTAVQADDGTWTYTVGSEAIS</sequence>
<evidence type="ECO:0000313" key="2">
    <source>
        <dbReference type="EMBL" id="MCQ4769223.1"/>
    </source>
</evidence>
<name>A0AAW5JIQ5_9FIRM</name>
<feature type="chain" id="PRO_5043666580" description="Lipoprotein" evidence="1">
    <location>
        <begin position="24"/>
        <end position="286"/>
    </location>
</feature>
<proteinExistence type="predicted"/>
<dbReference type="AlphaFoldDB" id="A0AAW5JIQ5"/>
<dbReference type="RefSeq" id="WP_256303055.1">
    <property type="nucleotide sequence ID" value="NZ_JANFYS010000002.1"/>
</dbReference>
<accession>A0AAW5JIQ5</accession>
<dbReference type="PROSITE" id="PS51257">
    <property type="entry name" value="PROKAR_LIPOPROTEIN"/>
    <property type="match status" value="1"/>
</dbReference>
<protein>
    <recommendedName>
        <fullName evidence="4">Lipoprotein</fullName>
    </recommendedName>
</protein>
<evidence type="ECO:0008006" key="4">
    <source>
        <dbReference type="Google" id="ProtNLM"/>
    </source>
</evidence>
<evidence type="ECO:0000313" key="3">
    <source>
        <dbReference type="Proteomes" id="UP001204562"/>
    </source>
</evidence>
<feature type="signal peptide" evidence="1">
    <location>
        <begin position="1"/>
        <end position="23"/>
    </location>
</feature>
<evidence type="ECO:0000256" key="1">
    <source>
        <dbReference type="SAM" id="SignalP"/>
    </source>
</evidence>
<gene>
    <name evidence="2" type="ORF">NE579_01915</name>
</gene>
<comment type="caution">
    <text evidence="2">The sequence shown here is derived from an EMBL/GenBank/DDBJ whole genome shotgun (WGS) entry which is preliminary data.</text>
</comment>
<keyword evidence="1" id="KW-0732">Signal</keyword>
<reference evidence="2" key="1">
    <citation type="submission" date="2022-06" db="EMBL/GenBank/DDBJ databases">
        <title>Isolation of gut microbiota from human fecal samples.</title>
        <authorList>
            <person name="Pamer E.G."/>
            <person name="Barat B."/>
            <person name="Waligurski E."/>
            <person name="Medina S."/>
            <person name="Paddock L."/>
            <person name="Mostad J."/>
        </authorList>
    </citation>
    <scope>NUCLEOTIDE SEQUENCE</scope>
    <source>
        <strain evidence="2">DFI.9.91</strain>
    </source>
</reference>